<dbReference type="AlphaFoldDB" id="A0AAD9UF92"/>
<feature type="repeat" description="ANK" evidence="3">
    <location>
        <begin position="116"/>
        <end position="152"/>
    </location>
</feature>
<dbReference type="Pfam" id="PF00023">
    <property type="entry name" value="Ank"/>
    <property type="match status" value="1"/>
</dbReference>
<evidence type="ECO:0000313" key="5">
    <source>
        <dbReference type="EMBL" id="KAK2187144.1"/>
    </source>
</evidence>
<dbReference type="PANTHER" id="PTHR24201">
    <property type="entry name" value="ANK_REP_REGION DOMAIN-CONTAINING PROTEIN"/>
    <property type="match status" value="1"/>
</dbReference>
<evidence type="ECO:0000256" key="3">
    <source>
        <dbReference type="PROSITE-ProRule" id="PRU00023"/>
    </source>
</evidence>
<protein>
    <submittedName>
        <fullName evidence="5">Uncharacterized protein</fullName>
    </submittedName>
</protein>
<comment type="caution">
    <text evidence="5">The sequence shown here is derived from an EMBL/GenBank/DDBJ whole genome shotgun (WGS) entry which is preliminary data.</text>
</comment>
<dbReference type="PROSITE" id="PS50088">
    <property type="entry name" value="ANK_REPEAT"/>
    <property type="match status" value="2"/>
</dbReference>
<feature type="compositionally biased region" description="Basic and acidic residues" evidence="4">
    <location>
        <begin position="286"/>
        <end position="313"/>
    </location>
</feature>
<evidence type="ECO:0000256" key="4">
    <source>
        <dbReference type="SAM" id="MobiDB-lite"/>
    </source>
</evidence>
<feature type="region of interest" description="Disordered" evidence="4">
    <location>
        <begin position="370"/>
        <end position="390"/>
    </location>
</feature>
<evidence type="ECO:0000256" key="2">
    <source>
        <dbReference type="ARBA" id="ARBA00023043"/>
    </source>
</evidence>
<dbReference type="Proteomes" id="UP001209878">
    <property type="component" value="Unassembled WGS sequence"/>
</dbReference>
<dbReference type="InterPro" id="IPR036770">
    <property type="entry name" value="Ankyrin_rpt-contain_sf"/>
</dbReference>
<gene>
    <name evidence="5" type="ORF">NP493_177g04005</name>
</gene>
<reference evidence="5" key="1">
    <citation type="journal article" date="2023" name="Mol. Biol. Evol.">
        <title>Third-Generation Sequencing Reveals the Adaptive Role of the Epigenome in Three Deep-Sea Polychaetes.</title>
        <authorList>
            <person name="Perez M."/>
            <person name="Aroh O."/>
            <person name="Sun Y."/>
            <person name="Lan Y."/>
            <person name="Juniper S.K."/>
            <person name="Young C.R."/>
            <person name="Angers B."/>
            <person name="Qian P.Y."/>
        </authorList>
    </citation>
    <scope>NUCLEOTIDE SEQUENCE</scope>
    <source>
        <strain evidence="5">R07B-5</strain>
    </source>
</reference>
<evidence type="ECO:0000256" key="1">
    <source>
        <dbReference type="ARBA" id="ARBA00022737"/>
    </source>
</evidence>
<organism evidence="5 6">
    <name type="scientific">Ridgeia piscesae</name>
    <name type="common">Tubeworm</name>
    <dbReference type="NCBI Taxonomy" id="27915"/>
    <lineage>
        <taxon>Eukaryota</taxon>
        <taxon>Metazoa</taxon>
        <taxon>Spiralia</taxon>
        <taxon>Lophotrochozoa</taxon>
        <taxon>Annelida</taxon>
        <taxon>Polychaeta</taxon>
        <taxon>Sedentaria</taxon>
        <taxon>Canalipalpata</taxon>
        <taxon>Sabellida</taxon>
        <taxon>Siboglinidae</taxon>
        <taxon>Ridgeia</taxon>
    </lineage>
</organism>
<keyword evidence="6" id="KW-1185">Reference proteome</keyword>
<feature type="repeat" description="ANK" evidence="3">
    <location>
        <begin position="45"/>
        <end position="81"/>
    </location>
</feature>
<dbReference type="Gene3D" id="1.25.40.20">
    <property type="entry name" value="Ankyrin repeat-containing domain"/>
    <property type="match status" value="2"/>
</dbReference>
<accession>A0AAD9UF92</accession>
<dbReference type="InterPro" id="IPR050776">
    <property type="entry name" value="Ank_Repeat/CDKN_Inhibitor"/>
</dbReference>
<dbReference type="SMART" id="SM00248">
    <property type="entry name" value="ANK"/>
    <property type="match status" value="5"/>
</dbReference>
<keyword evidence="2 3" id="KW-0040">ANK repeat</keyword>
<dbReference type="Pfam" id="PF12796">
    <property type="entry name" value="Ank_2"/>
    <property type="match status" value="1"/>
</dbReference>
<dbReference type="PROSITE" id="PS50297">
    <property type="entry name" value="ANK_REP_REGION"/>
    <property type="match status" value="2"/>
</dbReference>
<keyword evidence="1" id="KW-0677">Repeat</keyword>
<feature type="region of interest" description="Disordered" evidence="4">
    <location>
        <begin position="286"/>
        <end position="325"/>
    </location>
</feature>
<dbReference type="InterPro" id="IPR002110">
    <property type="entry name" value="Ankyrin_rpt"/>
</dbReference>
<dbReference type="EMBL" id="JAODUO010000177">
    <property type="protein sequence ID" value="KAK2187144.1"/>
    <property type="molecule type" value="Genomic_DNA"/>
</dbReference>
<name>A0AAD9UF92_RIDPI</name>
<dbReference type="SUPFAM" id="SSF48403">
    <property type="entry name" value="Ankyrin repeat"/>
    <property type="match status" value="1"/>
</dbReference>
<proteinExistence type="predicted"/>
<sequence length="390" mass="44166">MAAATGVFKRPVKTALHQAVLDTRLHQVRLLVNKHNVNVDSRDMFGRTPLMLACLLNDEEYGYRMIRIFLRAGAYVNMQDDMGRTAMHYACIKGRARAVKRCLREDLIDVNGSDSDGNTPLMHACMSGHPDIVEMLLDVLLKFGIDMDGRNLMGYTPLLLACKYGNYVSAHLLLTRANCQPTLRDNEFYFNAYQWLQRSRDLHDAFVSQRAHTLPPPRYARENSLYATSGRPKCHHVKTPSHPLGKSLDSALKLPSIFSHFPLDNPKEETTVDGSDARQKLMEEIDRLTEDTHFPSDSGGEKRNRKASEREALAKPTRKRSSHRTILVPDMTTLFRLYSDQYGERVATSSRLARHGNKPRHIRIKTPASELEEASRASRRVALSCSTPGH</sequence>
<evidence type="ECO:0000313" key="6">
    <source>
        <dbReference type="Proteomes" id="UP001209878"/>
    </source>
</evidence>